<dbReference type="SUPFAM" id="SSF48726">
    <property type="entry name" value="Immunoglobulin"/>
    <property type="match status" value="1"/>
</dbReference>
<dbReference type="PROSITE" id="PS50853">
    <property type="entry name" value="FN3"/>
    <property type="match status" value="3"/>
</dbReference>
<dbReference type="InterPro" id="IPR013098">
    <property type="entry name" value="Ig_I-set"/>
</dbReference>
<reference evidence="6" key="2">
    <citation type="submission" date="2025-08" db="UniProtKB">
        <authorList>
            <consortium name="Ensembl"/>
        </authorList>
    </citation>
    <scope>IDENTIFICATION</scope>
</reference>
<feature type="region of interest" description="Disordered" evidence="3">
    <location>
        <begin position="376"/>
        <end position="399"/>
    </location>
</feature>
<keyword evidence="2" id="KW-0393">Immunoglobulin domain</keyword>
<name>A0A8C4S356_ERPCA</name>
<dbReference type="InterPro" id="IPR036116">
    <property type="entry name" value="FN3_sf"/>
</dbReference>
<dbReference type="Proteomes" id="UP000694620">
    <property type="component" value="Chromosome 8"/>
</dbReference>
<dbReference type="FunFam" id="2.60.40.10:FF:000135">
    <property type="entry name" value="Titin a"/>
    <property type="match status" value="1"/>
</dbReference>
<evidence type="ECO:0000259" key="4">
    <source>
        <dbReference type="PROSITE" id="PS50835"/>
    </source>
</evidence>
<keyword evidence="1" id="KW-0677">Repeat</keyword>
<dbReference type="InterPro" id="IPR003961">
    <property type="entry name" value="FN3_dom"/>
</dbReference>
<sequence>MTVVWNRPSVDGGSDINGYFLEKREKKSLRWFKVIKETIRDTRQKVSGLTEGSEYQYRVSAVNAAGEGPFSDASDFYKAADPIDPPGEPTKLKVVDSTKSSITLEWVKPVYDGGSNITGYVVEKREQGEEDWTMISSKGEIRTTEYVVSHLKPGINYFFRVSALNCAGTGEPLEMTEPVQECEIDLDVALRTQITAKAGENVEILIPFKGRPAPNVTWRKGEKNITQDPRYHISNTESSTLLTIEQVTRDDSGKYVLSIENGVGEPKTSFVNIKVFDTPGPCQKLIVKHVSRGNVTLAWEPPLINGGSEITNYVIEKRDATKRAYSSVTTKCAHTTFKISGLSEKTPFFFRVLAENETGLGEPCETAEPVKATEVPGPIKDLSMKDSTKTSLPYKGKPRPTMQWLKDNLPLKESEQRVCHSEVGATPEGWRQQDCRLQCRETARKRTLAKMQLHRYF</sequence>
<dbReference type="Gene3D" id="2.60.40.10">
    <property type="entry name" value="Immunoglobulins"/>
    <property type="match status" value="4"/>
</dbReference>
<dbReference type="PANTHER" id="PTHR14340:SF13">
    <property type="entry name" value="TITIN"/>
    <property type="match status" value="1"/>
</dbReference>
<feature type="domain" description="Ig-like" evidence="4">
    <location>
        <begin position="172"/>
        <end position="272"/>
    </location>
</feature>
<dbReference type="GO" id="GO:0008307">
    <property type="term" value="F:structural constituent of muscle"/>
    <property type="evidence" value="ECO:0007669"/>
    <property type="project" value="TreeGrafter"/>
</dbReference>
<dbReference type="InterPro" id="IPR007110">
    <property type="entry name" value="Ig-like_dom"/>
</dbReference>
<evidence type="ECO:0000256" key="3">
    <source>
        <dbReference type="SAM" id="MobiDB-lite"/>
    </source>
</evidence>
<reference evidence="6" key="1">
    <citation type="submission" date="2021-06" db="EMBL/GenBank/DDBJ databases">
        <authorList>
            <consortium name="Wellcome Sanger Institute Data Sharing"/>
        </authorList>
    </citation>
    <scope>NUCLEOTIDE SEQUENCE [LARGE SCALE GENOMIC DNA]</scope>
</reference>
<dbReference type="InterPro" id="IPR003599">
    <property type="entry name" value="Ig_sub"/>
</dbReference>
<dbReference type="PROSITE" id="PS50835">
    <property type="entry name" value="IG_LIKE"/>
    <property type="match status" value="1"/>
</dbReference>
<evidence type="ECO:0000256" key="1">
    <source>
        <dbReference type="ARBA" id="ARBA00022737"/>
    </source>
</evidence>
<evidence type="ECO:0000259" key="5">
    <source>
        <dbReference type="PROSITE" id="PS50853"/>
    </source>
</evidence>
<keyword evidence="7" id="KW-1185">Reference proteome</keyword>
<dbReference type="GO" id="GO:0048738">
    <property type="term" value="P:cardiac muscle tissue development"/>
    <property type="evidence" value="ECO:0007669"/>
    <property type="project" value="TreeGrafter"/>
</dbReference>
<dbReference type="GeneTree" id="ENSGT01110000267173"/>
<dbReference type="SMART" id="SM00409">
    <property type="entry name" value="IG"/>
    <property type="match status" value="1"/>
</dbReference>
<evidence type="ECO:0008006" key="8">
    <source>
        <dbReference type="Google" id="ProtNLM"/>
    </source>
</evidence>
<organism evidence="6 7">
    <name type="scientific">Erpetoichthys calabaricus</name>
    <name type="common">Rope fish</name>
    <name type="synonym">Calamoichthys calabaricus</name>
    <dbReference type="NCBI Taxonomy" id="27687"/>
    <lineage>
        <taxon>Eukaryota</taxon>
        <taxon>Metazoa</taxon>
        <taxon>Chordata</taxon>
        <taxon>Craniata</taxon>
        <taxon>Vertebrata</taxon>
        <taxon>Euteleostomi</taxon>
        <taxon>Actinopterygii</taxon>
        <taxon>Polypteriformes</taxon>
        <taxon>Polypteridae</taxon>
        <taxon>Erpetoichthys</taxon>
    </lineage>
</organism>
<dbReference type="PRINTS" id="PR00014">
    <property type="entry name" value="FNTYPEIII"/>
</dbReference>
<dbReference type="FunFam" id="2.60.40.10:FF:000002">
    <property type="entry name" value="Titin a"/>
    <property type="match status" value="1"/>
</dbReference>
<dbReference type="InterPro" id="IPR003598">
    <property type="entry name" value="Ig_sub2"/>
</dbReference>
<feature type="domain" description="Fibronectin type-III" evidence="5">
    <location>
        <begin position="88"/>
        <end position="185"/>
    </location>
</feature>
<dbReference type="GO" id="GO:0031430">
    <property type="term" value="C:M band"/>
    <property type="evidence" value="ECO:0007669"/>
    <property type="project" value="TreeGrafter"/>
</dbReference>
<dbReference type="SMART" id="SM00408">
    <property type="entry name" value="IGc2"/>
    <property type="match status" value="1"/>
</dbReference>
<dbReference type="CDD" id="cd05748">
    <property type="entry name" value="Ig_Titin_like"/>
    <property type="match status" value="1"/>
</dbReference>
<evidence type="ECO:0000256" key="2">
    <source>
        <dbReference type="ARBA" id="ARBA00023319"/>
    </source>
</evidence>
<dbReference type="Pfam" id="PF07679">
    <property type="entry name" value="I-set"/>
    <property type="match status" value="1"/>
</dbReference>
<dbReference type="CDD" id="cd00063">
    <property type="entry name" value="FN3"/>
    <property type="match status" value="3"/>
</dbReference>
<dbReference type="Ensembl" id="ENSECRT00000011736.1">
    <property type="protein sequence ID" value="ENSECRP00000011547.1"/>
    <property type="gene ID" value="ENSECRG00000007652.1"/>
</dbReference>
<dbReference type="InterPro" id="IPR013783">
    <property type="entry name" value="Ig-like_fold"/>
</dbReference>
<dbReference type="SMART" id="SM00060">
    <property type="entry name" value="FN3"/>
    <property type="match status" value="3"/>
</dbReference>
<feature type="domain" description="Fibronectin type-III" evidence="5">
    <location>
        <begin position="1"/>
        <end position="82"/>
    </location>
</feature>
<dbReference type="Pfam" id="PF00041">
    <property type="entry name" value="fn3"/>
    <property type="match status" value="3"/>
</dbReference>
<evidence type="ECO:0000313" key="6">
    <source>
        <dbReference type="Ensembl" id="ENSECRP00000011547.1"/>
    </source>
</evidence>
<dbReference type="FunFam" id="2.60.40.10:FF:000012">
    <property type="entry name" value="titin isoform X1"/>
    <property type="match status" value="1"/>
</dbReference>
<dbReference type="InterPro" id="IPR036179">
    <property type="entry name" value="Ig-like_dom_sf"/>
</dbReference>
<dbReference type="FunFam" id="2.60.40.10:FF:000034">
    <property type="entry name" value="Titin isoform A"/>
    <property type="match status" value="1"/>
</dbReference>
<reference evidence="6" key="3">
    <citation type="submission" date="2025-09" db="UniProtKB">
        <authorList>
            <consortium name="Ensembl"/>
        </authorList>
    </citation>
    <scope>IDENTIFICATION</scope>
</reference>
<accession>A0A8C4S356</accession>
<evidence type="ECO:0000313" key="7">
    <source>
        <dbReference type="Proteomes" id="UP000694620"/>
    </source>
</evidence>
<dbReference type="AlphaFoldDB" id="A0A8C4S356"/>
<proteinExistence type="predicted"/>
<dbReference type="PANTHER" id="PTHR14340">
    <property type="entry name" value="MICROFIBRIL-ASSOCIATED GLYCOPROTEIN 3"/>
    <property type="match status" value="1"/>
</dbReference>
<protein>
    <recommendedName>
        <fullName evidence="8">Titin</fullName>
    </recommendedName>
</protein>
<feature type="domain" description="Fibronectin type-III" evidence="5">
    <location>
        <begin position="281"/>
        <end position="376"/>
    </location>
</feature>
<dbReference type="GO" id="GO:0045214">
    <property type="term" value="P:sarcomere organization"/>
    <property type="evidence" value="ECO:0007669"/>
    <property type="project" value="TreeGrafter"/>
</dbReference>
<dbReference type="SUPFAM" id="SSF49265">
    <property type="entry name" value="Fibronectin type III"/>
    <property type="match status" value="2"/>
</dbReference>